<dbReference type="GO" id="GO:0030246">
    <property type="term" value="F:carbohydrate binding"/>
    <property type="evidence" value="ECO:0007669"/>
    <property type="project" value="TreeGrafter"/>
</dbReference>
<keyword evidence="6" id="KW-1185">Reference proteome</keyword>
<evidence type="ECO:0000256" key="2">
    <source>
        <dbReference type="ARBA" id="ARBA00007639"/>
    </source>
</evidence>
<evidence type="ECO:0000256" key="1">
    <source>
        <dbReference type="ARBA" id="ARBA00004418"/>
    </source>
</evidence>
<gene>
    <name evidence="5" type="primary">luxP</name>
    <name evidence="5" type="ORF">GCM10011332_27420</name>
</gene>
<organism evidence="5 6">
    <name type="scientific">Terasakiella brassicae</name>
    <dbReference type="NCBI Taxonomy" id="1634917"/>
    <lineage>
        <taxon>Bacteria</taxon>
        <taxon>Pseudomonadati</taxon>
        <taxon>Pseudomonadota</taxon>
        <taxon>Alphaproteobacteria</taxon>
        <taxon>Rhodospirillales</taxon>
        <taxon>Terasakiellaceae</taxon>
        <taxon>Terasakiella</taxon>
    </lineage>
</organism>
<dbReference type="InterPro" id="IPR025997">
    <property type="entry name" value="SBP_2_dom"/>
</dbReference>
<comment type="caution">
    <text evidence="5">The sequence shown here is derived from an EMBL/GenBank/DDBJ whole genome shotgun (WGS) entry which is preliminary data.</text>
</comment>
<reference evidence="5" key="1">
    <citation type="journal article" date="2014" name="Int. J. Syst. Evol. Microbiol.">
        <title>Complete genome sequence of Corynebacterium casei LMG S-19264T (=DSM 44701T), isolated from a smear-ripened cheese.</title>
        <authorList>
            <consortium name="US DOE Joint Genome Institute (JGI-PGF)"/>
            <person name="Walter F."/>
            <person name="Albersmeier A."/>
            <person name="Kalinowski J."/>
            <person name="Ruckert C."/>
        </authorList>
    </citation>
    <scope>NUCLEOTIDE SEQUENCE</scope>
    <source>
        <strain evidence="5">CGMCC 1.15254</strain>
    </source>
</reference>
<comment type="similarity">
    <text evidence="2">Belongs to the bacterial solute-binding protein 2 family.</text>
</comment>
<comment type="subcellular location">
    <subcellularLocation>
        <location evidence="1">Periplasm</location>
    </subcellularLocation>
</comment>
<dbReference type="PANTHER" id="PTHR30036">
    <property type="entry name" value="D-XYLOSE-BINDING PERIPLASMIC PROTEIN"/>
    <property type="match status" value="1"/>
</dbReference>
<dbReference type="RefSeq" id="WP_188666271.1">
    <property type="nucleotide sequence ID" value="NZ_BMHV01000023.1"/>
</dbReference>
<evidence type="ECO:0000313" key="5">
    <source>
        <dbReference type="EMBL" id="GGF71991.1"/>
    </source>
</evidence>
<proteinExistence type="inferred from homology"/>
<dbReference type="InterPro" id="IPR050555">
    <property type="entry name" value="Bact_Solute-Bind_Prot2"/>
</dbReference>
<dbReference type="GO" id="GO:0030288">
    <property type="term" value="C:outer membrane-bounded periplasmic space"/>
    <property type="evidence" value="ECO:0007669"/>
    <property type="project" value="TreeGrafter"/>
</dbReference>
<dbReference type="PANTHER" id="PTHR30036:SF7">
    <property type="entry name" value="ABC TRANSPORTER PERIPLASMIC-BINDING PROTEIN YPHF"/>
    <property type="match status" value="1"/>
</dbReference>
<dbReference type="InterPro" id="IPR028082">
    <property type="entry name" value="Peripla_BP_I"/>
</dbReference>
<dbReference type="Pfam" id="PF13407">
    <property type="entry name" value="Peripla_BP_4"/>
    <property type="match status" value="1"/>
</dbReference>
<evidence type="ECO:0000256" key="3">
    <source>
        <dbReference type="SAM" id="SignalP"/>
    </source>
</evidence>
<feature type="signal peptide" evidence="3">
    <location>
        <begin position="1"/>
        <end position="19"/>
    </location>
</feature>
<name>A0A917FD36_9PROT</name>
<accession>A0A917FD36</accession>
<feature type="chain" id="PRO_5037919439" evidence="3">
    <location>
        <begin position="20"/>
        <end position="380"/>
    </location>
</feature>
<feature type="domain" description="Periplasmic binding protein" evidence="4">
    <location>
        <begin position="74"/>
        <end position="320"/>
    </location>
</feature>
<dbReference type="SUPFAM" id="SSF53822">
    <property type="entry name" value="Periplasmic binding protein-like I"/>
    <property type="match status" value="1"/>
</dbReference>
<keyword evidence="3" id="KW-0732">Signal</keyword>
<dbReference type="AlphaFoldDB" id="A0A917FD36"/>
<evidence type="ECO:0000313" key="6">
    <source>
        <dbReference type="Proteomes" id="UP000632498"/>
    </source>
</evidence>
<dbReference type="EMBL" id="BMHV01000023">
    <property type="protein sequence ID" value="GGF71991.1"/>
    <property type="molecule type" value="Genomic_DNA"/>
</dbReference>
<protein>
    <submittedName>
        <fullName evidence="5">Autoinducer 2-binding periplasmic protein LuxP</fullName>
    </submittedName>
</protein>
<dbReference type="Gene3D" id="3.40.50.2300">
    <property type="match status" value="2"/>
</dbReference>
<sequence>MRRVLWLVAILFFSGDLSAQTEGTGYWTYNEYMSLHPEQRQKAATFSAMVRADAVPEQGIKKPVKVAVVYPGKQVSDYWWRSVSSMEARLREHNLPYEIHPNFTEPGVDIRLQEKQIAQALETDPDYLIFTLDAFRHRSIIERIMVRGRPKLILQNITTPVRAWGDQQPFLYVGFDHALGSSLLSKKFVKIFPPKTQYAMFYGTQGYVSAMRGGTFQIESERHAQAKIVDSFYLDFNREKSKQAALKTLQKHKNLPYIFACSTDIALGIIDAAKELGRLDRLVVNGWGGGEAELQAILKGELDFTVMRMNDDNGVAMADAISLDQNGKSGLVPTIYSGDMVLIEKGVEAHYLQELRNRAFRYSDHWRTKNDQVVTFDGQK</sequence>
<dbReference type="Proteomes" id="UP000632498">
    <property type="component" value="Unassembled WGS sequence"/>
</dbReference>
<evidence type="ECO:0000259" key="4">
    <source>
        <dbReference type="Pfam" id="PF13407"/>
    </source>
</evidence>
<reference evidence="5" key="2">
    <citation type="submission" date="2020-09" db="EMBL/GenBank/DDBJ databases">
        <authorList>
            <person name="Sun Q."/>
            <person name="Zhou Y."/>
        </authorList>
    </citation>
    <scope>NUCLEOTIDE SEQUENCE</scope>
    <source>
        <strain evidence="5">CGMCC 1.15254</strain>
    </source>
</reference>